<reference evidence="1 2" key="1">
    <citation type="submission" date="2013-03" db="EMBL/GenBank/DDBJ databases">
        <title>The Genome Sequence of Cladophialophora psammophila CBS 110553.</title>
        <authorList>
            <consortium name="The Broad Institute Genomics Platform"/>
            <person name="Cuomo C."/>
            <person name="de Hoog S."/>
            <person name="Gorbushina A."/>
            <person name="Walker B."/>
            <person name="Young S.K."/>
            <person name="Zeng Q."/>
            <person name="Gargeya S."/>
            <person name="Fitzgerald M."/>
            <person name="Haas B."/>
            <person name="Abouelleil A."/>
            <person name="Allen A.W."/>
            <person name="Alvarado L."/>
            <person name="Arachchi H.M."/>
            <person name="Berlin A.M."/>
            <person name="Chapman S.B."/>
            <person name="Gainer-Dewar J."/>
            <person name="Goldberg J."/>
            <person name="Griggs A."/>
            <person name="Gujja S."/>
            <person name="Hansen M."/>
            <person name="Howarth C."/>
            <person name="Imamovic A."/>
            <person name="Ireland A."/>
            <person name="Larimer J."/>
            <person name="McCowan C."/>
            <person name="Murphy C."/>
            <person name="Pearson M."/>
            <person name="Poon T.W."/>
            <person name="Priest M."/>
            <person name="Roberts A."/>
            <person name="Saif S."/>
            <person name="Shea T."/>
            <person name="Sisk P."/>
            <person name="Sykes S."/>
            <person name="Wortman J."/>
            <person name="Nusbaum C."/>
            <person name="Birren B."/>
        </authorList>
    </citation>
    <scope>NUCLEOTIDE SEQUENCE [LARGE SCALE GENOMIC DNA]</scope>
    <source>
        <strain evidence="1 2">CBS 110553</strain>
    </source>
</reference>
<dbReference type="STRING" id="1182543.W9X472"/>
<proteinExistence type="predicted"/>
<evidence type="ECO:0000313" key="1">
    <source>
        <dbReference type="EMBL" id="EXJ74983.1"/>
    </source>
</evidence>
<keyword evidence="2" id="KW-1185">Reference proteome</keyword>
<dbReference type="Proteomes" id="UP000019471">
    <property type="component" value="Unassembled WGS sequence"/>
</dbReference>
<dbReference type="OrthoDB" id="4159423at2759"/>
<gene>
    <name evidence="1" type="ORF">A1O5_01679</name>
</gene>
<protein>
    <submittedName>
        <fullName evidence="1">Uncharacterized protein</fullName>
    </submittedName>
</protein>
<sequence length="152" mass="16752">MEQVTIFGASLAARQVKIVGQTLGRRKKMPEASKKAVVQAGALSIKTGRAVKRLMGEMIDVADKKGNYKPKSNQVVPLAGQARPGVTYQAPTYDINSSNRSTAFKIRKRISRHGAVAGKGWQWYQETFLINSACPSHFDRPLSQSLRIAKRP</sequence>
<dbReference type="GeneID" id="19186412"/>
<evidence type="ECO:0000313" key="2">
    <source>
        <dbReference type="Proteomes" id="UP000019471"/>
    </source>
</evidence>
<dbReference type="AlphaFoldDB" id="W9X472"/>
<comment type="caution">
    <text evidence="1">The sequence shown here is derived from an EMBL/GenBank/DDBJ whole genome shotgun (WGS) entry which is preliminary data.</text>
</comment>
<dbReference type="HOGENOM" id="CLU_1722184_0_0_1"/>
<name>W9X472_9EURO</name>
<accession>W9X472</accession>
<dbReference type="RefSeq" id="XP_007740485.1">
    <property type="nucleotide sequence ID" value="XM_007742295.1"/>
</dbReference>
<dbReference type="EMBL" id="AMGX01000002">
    <property type="protein sequence ID" value="EXJ74983.1"/>
    <property type="molecule type" value="Genomic_DNA"/>
</dbReference>
<organism evidence="1 2">
    <name type="scientific">Cladophialophora psammophila CBS 110553</name>
    <dbReference type="NCBI Taxonomy" id="1182543"/>
    <lineage>
        <taxon>Eukaryota</taxon>
        <taxon>Fungi</taxon>
        <taxon>Dikarya</taxon>
        <taxon>Ascomycota</taxon>
        <taxon>Pezizomycotina</taxon>
        <taxon>Eurotiomycetes</taxon>
        <taxon>Chaetothyriomycetidae</taxon>
        <taxon>Chaetothyriales</taxon>
        <taxon>Herpotrichiellaceae</taxon>
        <taxon>Cladophialophora</taxon>
    </lineage>
</organism>